<dbReference type="EMBL" id="JACQAY010000264">
    <property type="protein sequence ID" value="MBI3540205.1"/>
    <property type="molecule type" value="Genomic_DNA"/>
</dbReference>
<evidence type="ECO:0000256" key="2">
    <source>
        <dbReference type="ARBA" id="ARBA00022737"/>
    </source>
</evidence>
<gene>
    <name evidence="4" type="ORF">HY076_08035</name>
</gene>
<proteinExistence type="predicted"/>
<keyword evidence="2" id="KW-0677">Repeat</keyword>
<dbReference type="PANTHER" id="PTHR46093:SF18">
    <property type="entry name" value="FIBRONECTIN TYPE-III DOMAIN-CONTAINING PROTEIN"/>
    <property type="match status" value="1"/>
</dbReference>
<evidence type="ECO:0000256" key="3">
    <source>
        <dbReference type="SAM" id="SignalP"/>
    </source>
</evidence>
<evidence type="ECO:0000256" key="1">
    <source>
        <dbReference type="ARBA" id="ARBA00022441"/>
    </source>
</evidence>
<feature type="signal peptide" evidence="3">
    <location>
        <begin position="1"/>
        <end position="22"/>
    </location>
</feature>
<dbReference type="PANTHER" id="PTHR46093">
    <property type="entry name" value="ACYL-COA-BINDING DOMAIN-CONTAINING PROTEIN 5"/>
    <property type="match status" value="1"/>
</dbReference>
<keyword evidence="1" id="KW-0880">Kelch repeat</keyword>
<accession>A0A9D6LAW8</accession>
<sequence>MRLRTCFLVLIVTCGLASFAAAAPNPTCTLTSSPASITIGQQFSIAIGFSNQGTHSDDGRISVSMPAFTNASDGQWVNTLGDPNQFKILPGDSLADVNCQPMTASCVTDEYRDNDWTNAETHYLTMAVRPLVQGPFYMIVRCTMHEDGDPPCVLVNGVPTTGDPVVDQQGFPARRIEVDVNPGPPIPTFPSPVTLPSTAVVGQPFTFTVAMRNDGVASDDGRISVAFPAFTAPTDSQAVSPAIVDGYSEYPAGSTFVNASCLTYHPSYLTVEYQNANWQGGGVETHTLTLTVTPTTVGTFYIDVRGALHVTGTAPCNDVDDGPSGGTANYGEQGWYAKRFAVQVSGVPPPPSGYPIPVFNSLTFSQTALTLGDAVTITASAQNYGPSQSDGVRTDDGRISIAFPNLSHAGDNIVGGFGESPSYSPGFLYYPVAASVPNANANCQPMSAVYAVAQFGDIRWTPSQSHTLTVSVIPPAVGQFIVEVRCTMHHMGGPVCDYVTGIPTSPPGGVVGTDQEGYPVLRYTLYVNPPPPPTKPAPTFASVTGIPSAITLGENFCVTATASNGGLASDDGRIAIEFPSLTAAGDAQWIDARGANVTPGTVVQPSGTTVANHICVNQTAGSLSVETRDGSWAQNTSHALAVTVQPQAVGPFDVYVRSTMHTAGGATCDYVNGLPTDGTSASDQQGWSVKKYTVQVQAPAEAATPPNVTWQRLTPSGDPPPARYGHAAVYDPVRDQMVLVAGNWGDCDIYNWALRFSPAPQWVTLPTFVGPGERTDERWHHSLIYDALDQQVVTYGGFCLQLKPDVMALDMTSPASWARALGSGTPPTARDGHAAVYDPVRNRMLVIGGYDGTSRNDVWSLSLPDMVWTQLAPGGATFPGREDHSAAYDPVRDRVIVFGGQAGNSLNDVWELRLSPALEWHPIFPGGVGPNGRSQQSMIYDPDHDRMIVFGGADQSFHSDLWALWLSGGTGWARLWSTNVGPSNRLLHTAVWDAARHRMVLYGGETGASAYSDEAWALSFDQAPVGVTPPVARAELALAGAAPNPAGARMEVAFALPDDRAARLELFDLGGRRVARRDVGSLGAGEHRVAFATAGLAPGVYLVRLTRAERVLTAKATVLK</sequence>
<evidence type="ECO:0000313" key="4">
    <source>
        <dbReference type="EMBL" id="MBI3540205.1"/>
    </source>
</evidence>
<name>A0A9D6LAW8_UNCEI</name>
<dbReference type="Gene3D" id="2.120.10.80">
    <property type="entry name" value="Kelch-type beta propeller"/>
    <property type="match status" value="3"/>
</dbReference>
<comment type="caution">
    <text evidence="4">The sequence shown here is derived from an EMBL/GenBank/DDBJ whole genome shotgun (WGS) entry which is preliminary data.</text>
</comment>
<dbReference type="InterPro" id="IPR015915">
    <property type="entry name" value="Kelch-typ_b-propeller"/>
</dbReference>
<reference evidence="4" key="1">
    <citation type="submission" date="2020-07" db="EMBL/GenBank/DDBJ databases">
        <title>Huge and variable diversity of episymbiotic CPR bacteria and DPANN archaea in groundwater ecosystems.</title>
        <authorList>
            <person name="He C.Y."/>
            <person name="Keren R."/>
            <person name="Whittaker M."/>
            <person name="Farag I.F."/>
            <person name="Doudna J."/>
            <person name="Cate J.H.D."/>
            <person name="Banfield J.F."/>
        </authorList>
    </citation>
    <scope>NUCLEOTIDE SEQUENCE</scope>
    <source>
        <strain evidence="4">NC_groundwater_928_Pr1_S-0.2um_72_17</strain>
    </source>
</reference>
<evidence type="ECO:0000313" key="5">
    <source>
        <dbReference type="Proteomes" id="UP000807850"/>
    </source>
</evidence>
<evidence type="ECO:0008006" key="6">
    <source>
        <dbReference type="Google" id="ProtNLM"/>
    </source>
</evidence>
<keyword evidence="3" id="KW-0732">Signal</keyword>
<dbReference type="Pfam" id="PF24681">
    <property type="entry name" value="Kelch_KLHDC2_KLHL20_DRC7"/>
    <property type="match status" value="1"/>
</dbReference>
<dbReference type="SUPFAM" id="SSF50965">
    <property type="entry name" value="Galactose oxidase, central domain"/>
    <property type="match status" value="2"/>
</dbReference>
<dbReference type="InterPro" id="IPR011043">
    <property type="entry name" value="Gal_Oxase/kelch_b-propeller"/>
</dbReference>
<dbReference type="AlphaFoldDB" id="A0A9D6LAW8"/>
<protein>
    <recommendedName>
        <fullName evidence="6">T9SS type A sorting domain-containing protein</fullName>
    </recommendedName>
</protein>
<organism evidence="4 5">
    <name type="scientific">Eiseniibacteriota bacterium</name>
    <dbReference type="NCBI Taxonomy" id="2212470"/>
    <lineage>
        <taxon>Bacteria</taxon>
        <taxon>Candidatus Eiseniibacteriota</taxon>
    </lineage>
</organism>
<feature type="chain" id="PRO_5039281856" description="T9SS type A sorting domain-containing protein" evidence="3">
    <location>
        <begin position="23"/>
        <end position="1120"/>
    </location>
</feature>
<dbReference type="Proteomes" id="UP000807850">
    <property type="component" value="Unassembled WGS sequence"/>
</dbReference>